<reference evidence="5" key="3">
    <citation type="submission" date="2025-09" db="UniProtKB">
        <authorList>
            <consortium name="Ensembl"/>
        </authorList>
    </citation>
    <scope>IDENTIFICATION</scope>
</reference>
<dbReference type="Ensembl" id="ENSSFOT00015065483.1">
    <property type="protein sequence ID" value="ENSSFOP00015052302.1"/>
    <property type="gene ID" value="ENSSFOG00015033064.1"/>
</dbReference>
<accession>A0A8C9VH82</accession>
<feature type="region of interest" description="Disordered" evidence="4">
    <location>
        <begin position="311"/>
        <end position="332"/>
    </location>
</feature>
<reference evidence="5 6" key="1">
    <citation type="submission" date="2019-04" db="EMBL/GenBank/DDBJ databases">
        <authorList>
            <consortium name="Wellcome Sanger Institute Data Sharing"/>
        </authorList>
    </citation>
    <scope>NUCLEOTIDE SEQUENCE [LARGE SCALE GENOMIC DNA]</scope>
</reference>
<dbReference type="InterPro" id="IPR027417">
    <property type="entry name" value="P-loop_NTPase"/>
</dbReference>
<dbReference type="GO" id="GO:0005525">
    <property type="term" value="F:GTP binding"/>
    <property type="evidence" value="ECO:0007669"/>
    <property type="project" value="UniProtKB-KW"/>
</dbReference>
<dbReference type="SMART" id="SM00175">
    <property type="entry name" value="RAB"/>
    <property type="match status" value="1"/>
</dbReference>
<dbReference type="GeneTree" id="ENSGT00940000161024"/>
<dbReference type="Pfam" id="PF00071">
    <property type="entry name" value="Ras"/>
    <property type="match status" value="1"/>
</dbReference>
<dbReference type="GO" id="GO:0003924">
    <property type="term" value="F:GTPase activity"/>
    <property type="evidence" value="ECO:0007669"/>
    <property type="project" value="InterPro"/>
</dbReference>
<dbReference type="InterPro" id="IPR001806">
    <property type="entry name" value="Small_GTPase"/>
</dbReference>
<keyword evidence="2" id="KW-0547">Nucleotide-binding</keyword>
<dbReference type="PROSITE" id="PS51419">
    <property type="entry name" value="RAB"/>
    <property type="match status" value="1"/>
</dbReference>
<dbReference type="SUPFAM" id="SSF52540">
    <property type="entry name" value="P-loop containing nucleoside triphosphate hydrolases"/>
    <property type="match status" value="1"/>
</dbReference>
<evidence type="ECO:0000256" key="4">
    <source>
        <dbReference type="SAM" id="MobiDB-lite"/>
    </source>
</evidence>
<dbReference type="PANTHER" id="PTHR47978">
    <property type="match status" value="1"/>
</dbReference>
<reference evidence="5" key="2">
    <citation type="submission" date="2025-08" db="UniProtKB">
        <authorList>
            <consortium name="Ensembl"/>
        </authorList>
    </citation>
    <scope>IDENTIFICATION</scope>
</reference>
<dbReference type="Proteomes" id="UP000694397">
    <property type="component" value="Chromosome 1"/>
</dbReference>
<evidence type="ECO:0000313" key="6">
    <source>
        <dbReference type="Proteomes" id="UP000694397"/>
    </source>
</evidence>
<gene>
    <name evidence="5" type="primary">RAB20</name>
    <name evidence="5" type="synonym">rab20</name>
</gene>
<keyword evidence="6" id="KW-1185">Reference proteome</keyword>
<evidence type="ECO:0000256" key="1">
    <source>
        <dbReference type="ARBA" id="ARBA00006270"/>
    </source>
</evidence>
<evidence type="ECO:0000256" key="3">
    <source>
        <dbReference type="ARBA" id="ARBA00023134"/>
    </source>
</evidence>
<dbReference type="AlphaFoldDB" id="A0A8C9VH82"/>
<protein>
    <submittedName>
        <fullName evidence="5">RAB20, member RAS oncogene family</fullName>
    </submittedName>
</protein>
<evidence type="ECO:0000313" key="5">
    <source>
        <dbReference type="Ensembl" id="ENSSFOP00015052302.1"/>
    </source>
</evidence>
<sequence length="421" mass="46130">MWRRKKIKKSSNCCKKLHKVMKVMSDLQLVWTQMARDSTRRARKSGANNEDRETALTDTVTATVRGEERRPVPLTVTGGGGDREGGVLQLHRLLCEGALSSAVRVGLLQAGLLRAPLLLVLVLVADRRAHVARVRRVAVAPPAAQDPLHLVVELAHPVVVAVPPGSLLGLVVLPLEALDSDAALLGRAVEAHLAEPPGHVPVNVAVAKVSVQRRLHVLLAPDVQQRSGLHVRPQEAPRVRQHGREQFHGLGSMYCRGAAAVLLTYDVTNWQSLAELENRFLSLTDTANSDCIFAIVGNKADLADPKALVVEQEPEEEGSSLPCPTPPASPIAHKQVHKEDAMALYNRILRYKMLDEHISFPAEKMCFETSAKTGYNVDLLFETLFDMVLPSIMKNRSERSSPTVDLEEPLDVKRTKTGCCV</sequence>
<proteinExistence type="inferred from homology"/>
<comment type="similarity">
    <text evidence="1">Belongs to the small GTPase superfamily. Rab family.</text>
</comment>
<name>A0A8C9VH82_SCLFO</name>
<dbReference type="OrthoDB" id="9938508at2759"/>
<organism evidence="5 6">
    <name type="scientific">Scleropages formosus</name>
    <name type="common">Asian bonytongue</name>
    <name type="synonym">Osteoglossum formosum</name>
    <dbReference type="NCBI Taxonomy" id="113540"/>
    <lineage>
        <taxon>Eukaryota</taxon>
        <taxon>Metazoa</taxon>
        <taxon>Chordata</taxon>
        <taxon>Craniata</taxon>
        <taxon>Vertebrata</taxon>
        <taxon>Euteleostomi</taxon>
        <taxon>Actinopterygii</taxon>
        <taxon>Neopterygii</taxon>
        <taxon>Teleostei</taxon>
        <taxon>Osteoglossocephala</taxon>
        <taxon>Osteoglossomorpha</taxon>
        <taxon>Osteoglossiformes</taxon>
        <taxon>Osteoglossidae</taxon>
        <taxon>Scleropages</taxon>
    </lineage>
</organism>
<dbReference type="Gene3D" id="3.40.50.300">
    <property type="entry name" value="P-loop containing nucleotide triphosphate hydrolases"/>
    <property type="match status" value="1"/>
</dbReference>
<keyword evidence="3" id="KW-0342">GTP-binding</keyword>
<evidence type="ECO:0000256" key="2">
    <source>
        <dbReference type="ARBA" id="ARBA00022741"/>
    </source>
</evidence>